<dbReference type="Proteomes" id="UP000192902">
    <property type="component" value="Chromosome"/>
</dbReference>
<name>A0A1W6BX32_9BACT</name>
<dbReference type="OrthoDB" id="5333999at2"/>
<sequence>MLKFLEDENFIKLMQKHCFNVLEMLMDKNIFFSIAVKTEFVDFDPVLPENLDIKKNPYAVFALAGYTFESIRLDKEKINFHAGFGPEDFATFVSVDLGAITHIQVENNVLFVNFSLYKREKSENLTQNSIDIFLNNPKNKNLFKK</sequence>
<dbReference type="RefSeq" id="WP_027305452.1">
    <property type="nucleotide sequence ID" value="NZ_CP020867.1"/>
</dbReference>
<dbReference type="eggNOG" id="ENOG5031CI0">
    <property type="taxonomic scope" value="Bacteria"/>
</dbReference>
<proteinExistence type="predicted"/>
<gene>
    <name evidence="1" type="ORF">CCUN_1041</name>
</gene>
<organism evidence="1 2">
    <name type="scientific">Campylobacter cuniculorum DSM 23162 = LMG 24588</name>
    <dbReference type="NCBI Taxonomy" id="1121267"/>
    <lineage>
        <taxon>Bacteria</taxon>
        <taxon>Pseudomonadati</taxon>
        <taxon>Campylobacterota</taxon>
        <taxon>Epsilonproteobacteria</taxon>
        <taxon>Campylobacterales</taxon>
        <taxon>Campylobacteraceae</taxon>
        <taxon>Campylobacter</taxon>
    </lineage>
</organism>
<dbReference type="STRING" id="1121267.CCUN_1041"/>
<evidence type="ECO:0000313" key="2">
    <source>
        <dbReference type="Proteomes" id="UP000192902"/>
    </source>
</evidence>
<dbReference type="AlphaFoldDB" id="A0A1W6BX32"/>
<evidence type="ECO:0000313" key="1">
    <source>
        <dbReference type="EMBL" id="ARJ56642.1"/>
    </source>
</evidence>
<reference evidence="1 2" key="1">
    <citation type="submission" date="2017-04" db="EMBL/GenBank/DDBJ databases">
        <title>Complete genome sequence of the Campylobacter cuniculorum type strain LMG24588.</title>
        <authorList>
            <person name="Miller W.G."/>
            <person name="Yee E."/>
            <person name="Revez J."/>
            <person name="Bono J.L."/>
            <person name="Rossi M."/>
        </authorList>
    </citation>
    <scope>NUCLEOTIDE SEQUENCE [LARGE SCALE GENOMIC DNA]</scope>
    <source>
        <strain evidence="1 2">LMG 24588</strain>
    </source>
</reference>
<dbReference type="EMBL" id="CP020867">
    <property type="protein sequence ID" value="ARJ56642.1"/>
    <property type="molecule type" value="Genomic_DNA"/>
</dbReference>
<protein>
    <submittedName>
        <fullName evidence="1">Uncharacterized protein</fullName>
    </submittedName>
</protein>
<dbReference type="KEGG" id="ccun:CCUN_1041"/>
<accession>A0A1W6BX32</accession>